<dbReference type="Proteomes" id="UP000559653">
    <property type="component" value="Unassembled WGS sequence"/>
</dbReference>
<sequence length="94" mass="10059">MSIFRIRFLQASTKKLRTGLLGSIVGAGAGACCGGIGVALISIFGAVGGVATSVLTNFEIPLQIASIVILVFTYFMIVRDLNRECKVNFDKFRD</sequence>
<organism evidence="1 2">
    <name type="scientific">Candidatus Nitrosomaritimum aestuariumsis</name>
    <dbReference type="NCBI Taxonomy" id="3342354"/>
    <lineage>
        <taxon>Archaea</taxon>
        <taxon>Nitrososphaerota</taxon>
        <taxon>Nitrososphaeria</taxon>
        <taxon>Nitrosopumilales</taxon>
        <taxon>Nitrosopumilaceae</taxon>
        <taxon>Candidatus Nitrosomaritimum</taxon>
    </lineage>
</organism>
<protein>
    <submittedName>
        <fullName evidence="1">Uncharacterized protein</fullName>
    </submittedName>
</protein>
<name>A0AC60VWU2_9ARCH</name>
<gene>
    <name evidence="1" type="ORF">H2B03_00965</name>
</gene>
<comment type="caution">
    <text evidence="1">The sequence shown here is derived from an EMBL/GenBank/DDBJ whole genome shotgun (WGS) entry which is preliminary data.</text>
</comment>
<proteinExistence type="predicted"/>
<evidence type="ECO:0000313" key="1">
    <source>
        <dbReference type="EMBL" id="MBA4451740.1"/>
    </source>
</evidence>
<dbReference type="EMBL" id="JACEMZ010000001">
    <property type="protein sequence ID" value="MBA4451740.1"/>
    <property type="molecule type" value="Genomic_DNA"/>
</dbReference>
<reference evidence="1 2" key="1">
    <citation type="journal article" date="2020" name="Appl. Environ. Microbiol.">
        <title>Genomic Characteristics of a Novel Species of Ammonia-Oxidizing Archaea from the Jiulong River Estuary.</title>
        <authorList>
            <person name="Zou D."/>
            <person name="Wan R."/>
            <person name="Han L."/>
            <person name="Xu M.N."/>
            <person name="Liu Y."/>
            <person name="Liu H."/>
            <person name="Kao S.J."/>
            <person name="Li M."/>
        </authorList>
    </citation>
    <scope>NUCLEOTIDE SEQUENCE [LARGE SCALE GENOMIC DNA]</scope>
    <source>
        <strain evidence="1">W1bin1</strain>
    </source>
</reference>
<evidence type="ECO:0000313" key="2">
    <source>
        <dbReference type="Proteomes" id="UP000559653"/>
    </source>
</evidence>
<accession>A0AC60VWU2</accession>